<proteinExistence type="predicted"/>
<dbReference type="RefSeq" id="WP_149399746.1">
    <property type="nucleotide sequence ID" value="NZ_BIXY01000003.1"/>
</dbReference>
<evidence type="ECO:0000313" key="3">
    <source>
        <dbReference type="Proteomes" id="UP000322530"/>
    </source>
</evidence>
<reference evidence="2 3" key="1">
    <citation type="submission" date="2019-01" db="EMBL/GenBank/DDBJ databases">
        <title>Draft genome sequence of Dictyobacter sp. Uno17.</title>
        <authorList>
            <person name="Wang C.M."/>
            <person name="Zheng Y."/>
            <person name="Sakai Y."/>
            <person name="Abe K."/>
            <person name="Yokota A."/>
            <person name="Yabe S."/>
        </authorList>
    </citation>
    <scope>NUCLEOTIDE SEQUENCE [LARGE SCALE GENOMIC DNA]</scope>
    <source>
        <strain evidence="2 3">Uno17</strain>
    </source>
</reference>
<accession>A0A5A5T600</accession>
<evidence type="ECO:0008006" key="4">
    <source>
        <dbReference type="Google" id="ProtNLM"/>
    </source>
</evidence>
<comment type="caution">
    <text evidence="2">The sequence shown here is derived from an EMBL/GenBank/DDBJ whole genome shotgun (WGS) entry which is preliminary data.</text>
</comment>
<feature type="transmembrane region" description="Helical" evidence="1">
    <location>
        <begin position="478"/>
        <end position="496"/>
    </location>
</feature>
<keyword evidence="3" id="KW-1185">Reference proteome</keyword>
<gene>
    <name evidence="2" type="ORF">KDI_03620</name>
</gene>
<keyword evidence="1" id="KW-1133">Transmembrane helix</keyword>
<protein>
    <recommendedName>
        <fullName evidence="4">TrbL/VirB6 plasmid conjugal transfer protein</fullName>
    </recommendedName>
</protein>
<evidence type="ECO:0000256" key="1">
    <source>
        <dbReference type="SAM" id="Phobius"/>
    </source>
</evidence>
<organism evidence="2 3">
    <name type="scientific">Dictyobacter arantiisoli</name>
    <dbReference type="NCBI Taxonomy" id="2014874"/>
    <lineage>
        <taxon>Bacteria</taxon>
        <taxon>Bacillati</taxon>
        <taxon>Chloroflexota</taxon>
        <taxon>Ktedonobacteria</taxon>
        <taxon>Ktedonobacterales</taxon>
        <taxon>Dictyobacteraceae</taxon>
        <taxon>Dictyobacter</taxon>
    </lineage>
</organism>
<feature type="transmembrane region" description="Helical" evidence="1">
    <location>
        <begin position="61"/>
        <end position="80"/>
    </location>
</feature>
<feature type="transmembrane region" description="Helical" evidence="1">
    <location>
        <begin position="302"/>
        <end position="323"/>
    </location>
</feature>
<sequence length="593" mass="63110">MKERLQHWHALWTEKSSSYLDPLFGTEQPEAGHRRPHLRHMVRNAIKDWQQASEPAPKKSIWSRLLVTLACFAIGFLLLLNTHPVAWQASSTTSANTRAASAQGIKLPSYQPGKGAVNDTNTLQCNLNEPASYYFPNNTSDSTKEAPNNPNGGCAFSTANYSCSYDPLGSANGNGDTFASCTINGVFYECPITDDNAALSTLTCRDGNGHTCNITNCPINGPCINTGKTDAITGLPIVATPTVTSGTASPESTDTLDVCPLPVKEDCTTIAAGGNDVIGGTTGLLSTTPDTSTYNSAQVTTAWQSVLLVVGGLVAFALTIAGYRVMLSPFSTRYATSAETIGRVVIAGVAAIVSLFFIGELISILNAFSAVVKTFTFNNGLSGDFSTAFASFSGNSLSSVGVPSSRWGCNVQQFFGNVFNMSVYNLQAARKDINATQHASLIFTASANLINHIPDYLLTLMTILLAIQLMLRLVFVNGYIVISPLIIFCSALPGALSSGILRRWLHDFLALLAVQFIQLFAAVVIILLFDGAQAAFGTSWPGQLIARFLPIISMMIILNIPRLLNSSATTLLSSITSSISGSITGITLIIRGL</sequence>
<dbReference type="EMBL" id="BIXY01000003">
    <property type="protein sequence ID" value="GCF06798.1"/>
    <property type="molecule type" value="Genomic_DNA"/>
</dbReference>
<dbReference type="Proteomes" id="UP000322530">
    <property type="component" value="Unassembled WGS sequence"/>
</dbReference>
<feature type="transmembrane region" description="Helical" evidence="1">
    <location>
        <begin position="570"/>
        <end position="590"/>
    </location>
</feature>
<evidence type="ECO:0000313" key="2">
    <source>
        <dbReference type="EMBL" id="GCF06798.1"/>
    </source>
</evidence>
<feature type="transmembrane region" description="Helical" evidence="1">
    <location>
        <begin position="544"/>
        <end position="564"/>
    </location>
</feature>
<dbReference type="AlphaFoldDB" id="A0A5A5T600"/>
<dbReference type="OrthoDB" id="173253at2"/>
<feature type="transmembrane region" description="Helical" evidence="1">
    <location>
        <begin position="453"/>
        <end position="471"/>
    </location>
</feature>
<feature type="transmembrane region" description="Helical" evidence="1">
    <location>
        <begin position="344"/>
        <end position="368"/>
    </location>
</feature>
<name>A0A5A5T600_9CHLR</name>
<keyword evidence="1" id="KW-0472">Membrane</keyword>
<feature type="transmembrane region" description="Helical" evidence="1">
    <location>
        <begin position="508"/>
        <end position="532"/>
    </location>
</feature>
<keyword evidence="1" id="KW-0812">Transmembrane</keyword>